<proteinExistence type="inferred from homology"/>
<evidence type="ECO:0000256" key="2">
    <source>
        <dbReference type="ARBA" id="ARBA00022598"/>
    </source>
</evidence>
<keyword evidence="2" id="KW-0436">Ligase</keyword>
<reference evidence="5" key="1">
    <citation type="submission" date="2023-03" db="EMBL/GenBank/DDBJ databases">
        <title>Massive genome expansion in bonnet fungi (Mycena s.s.) driven by repeated elements and novel gene families across ecological guilds.</title>
        <authorList>
            <consortium name="Lawrence Berkeley National Laboratory"/>
            <person name="Harder C.B."/>
            <person name="Miyauchi S."/>
            <person name="Viragh M."/>
            <person name="Kuo A."/>
            <person name="Thoen E."/>
            <person name="Andreopoulos B."/>
            <person name="Lu D."/>
            <person name="Skrede I."/>
            <person name="Drula E."/>
            <person name="Henrissat B."/>
            <person name="Morin E."/>
            <person name="Kohler A."/>
            <person name="Barry K."/>
            <person name="LaButti K."/>
            <person name="Morin E."/>
            <person name="Salamov A."/>
            <person name="Lipzen A."/>
            <person name="Mereny Z."/>
            <person name="Hegedus B."/>
            <person name="Baldrian P."/>
            <person name="Stursova M."/>
            <person name="Weitz H."/>
            <person name="Taylor A."/>
            <person name="Grigoriev I.V."/>
            <person name="Nagy L.G."/>
            <person name="Martin F."/>
            <person name="Kauserud H."/>
        </authorList>
    </citation>
    <scope>NUCLEOTIDE SEQUENCE</scope>
    <source>
        <strain evidence="5">CBHHK182m</strain>
    </source>
</reference>
<dbReference type="SUPFAM" id="SSF56801">
    <property type="entry name" value="Acetyl-CoA synthetase-like"/>
    <property type="match status" value="1"/>
</dbReference>
<feature type="domain" description="AMP-binding enzyme C-terminal" evidence="4">
    <location>
        <begin position="484"/>
        <end position="560"/>
    </location>
</feature>
<dbReference type="Gene3D" id="3.40.50.12780">
    <property type="entry name" value="N-terminal domain of ligase-like"/>
    <property type="match status" value="1"/>
</dbReference>
<dbReference type="Pfam" id="PF13193">
    <property type="entry name" value="AMP-binding_C"/>
    <property type="match status" value="1"/>
</dbReference>
<comment type="similarity">
    <text evidence="1">Belongs to the ATP-dependent AMP-binding enzyme family.</text>
</comment>
<evidence type="ECO:0000259" key="3">
    <source>
        <dbReference type="Pfam" id="PF00501"/>
    </source>
</evidence>
<dbReference type="Pfam" id="PF00501">
    <property type="entry name" value="AMP-binding"/>
    <property type="match status" value="1"/>
</dbReference>
<protein>
    <submittedName>
        <fullName evidence="5">Uncharacterized protein</fullName>
    </submittedName>
</protein>
<sequence>MMHDDPAVVPHDLQLARTSRCIALLLLSNMIYTARNLEAGSMPQLVRPTQSSTLDLLSFLFDSPLSLGGDTTVIHAEAANPGNGVTKGQARVLTRRIASTLRTRFGIGQHGSGKDIVIVVSTGQFMLPILFYAILAAGGVASLASPSFKPEELSRQIQQGSANLCISCESSVDLLSSAARLGLPPPYARLCEFPSHRCLVLKSSPQWRLRMLTLAWERITVKEELENSLVCLLYSSGTTGAPKGNFLFSVKVSHTNMVAAAYITGESLRENWKSKGKWPYRTLAHLPTAHIAGVKRYFIIPFYHGGTTFWMSKFDFADFLSFNRSLKITTFFSVPPIILLIAKSPLVKDHFCTLKAATGGAAPMGKELQIAVSQKLGTTGSVTGGDIDIEDFSGSVGPQLPLTQIRVVDESGNDCPPNTPGEVLVRGPIVTKGYFNNPAADAESFKDSFLCTGDIGFFQEDRSHIVDRKKELIKYKGLQVAPAELEALLISHTHIMDAAVIGVYDEQESTEVPRAYVVADKSVISAKAIQEFVKSRLASHKQLRGGVEFLTAIPKSPAGKILRKDLRALAASSTVKAKL</sequence>
<gene>
    <name evidence="5" type="ORF">B0H16DRAFT_1563925</name>
</gene>
<dbReference type="InterPro" id="IPR000873">
    <property type="entry name" value="AMP-dep_synth/lig_dom"/>
</dbReference>
<evidence type="ECO:0000259" key="4">
    <source>
        <dbReference type="Pfam" id="PF13193"/>
    </source>
</evidence>
<dbReference type="GO" id="GO:0019748">
    <property type="term" value="P:secondary metabolic process"/>
    <property type="evidence" value="ECO:0007669"/>
    <property type="project" value="TreeGrafter"/>
</dbReference>
<feature type="domain" description="AMP-dependent synthetase/ligase" evidence="3">
    <location>
        <begin position="80"/>
        <end position="435"/>
    </location>
</feature>
<dbReference type="GO" id="GO:0016405">
    <property type="term" value="F:CoA-ligase activity"/>
    <property type="evidence" value="ECO:0007669"/>
    <property type="project" value="TreeGrafter"/>
</dbReference>
<dbReference type="InterPro" id="IPR042099">
    <property type="entry name" value="ANL_N_sf"/>
</dbReference>
<keyword evidence="6" id="KW-1185">Reference proteome</keyword>
<dbReference type="EMBL" id="JARKIB010000096">
    <property type="protein sequence ID" value="KAJ7742033.1"/>
    <property type="molecule type" value="Genomic_DNA"/>
</dbReference>
<organism evidence="5 6">
    <name type="scientific">Mycena metata</name>
    <dbReference type="NCBI Taxonomy" id="1033252"/>
    <lineage>
        <taxon>Eukaryota</taxon>
        <taxon>Fungi</taxon>
        <taxon>Dikarya</taxon>
        <taxon>Basidiomycota</taxon>
        <taxon>Agaricomycotina</taxon>
        <taxon>Agaricomycetes</taxon>
        <taxon>Agaricomycetidae</taxon>
        <taxon>Agaricales</taxon>
        <taxon>Marasmiineae</taxon>
        <taxon>Mycenaceae</taxon>
        <taxon>Mycena</taxon>
    </lineage>
</organism>
<evidence type="ECO:0000313" key="6">
    <source>
        <dbReference type="Proteomes" id="UP001215598"/>
    </source>
</evidence>
<dbReference type="PANTHER" id="PTHR24096:SF149">
    <property type="entry name" value="AMP-BINDING DOMAIN-CONTAINING PROTEIN-RELATED"/>
    <property type="match status" value="1"/>
</dbReference>
<dbReference type="PANTHER" id="PTHR24096">
    <property type="entry name" value="LONG-CHAIN-FATTY-ACID--COA LIGASE"/>
    <property type="match status" value="1"/>
</dbReference>
<dbReference type="AlphaFoldDB" id="A0AAD7N2X4"/>
<evidence type="ECO:0000256" key="1">
    <source>
        <dbReference type="ARBA" id="ARBA00006432"/>
    </source>
</evidence>
<dbReference type="PROSITE" id="PS00455">
    <property type="entry name" value="AMP_BINDING"/>
    <property type="match status" value="1"/>
</dbReference>
<name>A0AAD7N2X4_9AGAR</name>
<dbReference type="Gene3D" id="3.30.300.30">
    <property type="match status" value="1"/>
</dbReference>
<dbReference type="InterPro" id="IPR025110">
    <property type="entry name" value="AMP-bd_C"/>
</dbReference>
<dbReference type="InterPro" id="IPR020845">
    <property type="entry name" value="AMP-binding_CS"/>
</dbReference>
<comment type="caution">
    <text evidence="5">The sequence shown here is derived from an EMBL/GenBank/DDBJ whole genome shotgun (WGS) entry which is preliminary data.</text>
</comment>
<accession>A0AAD7N2X4</accession>
<evidence type="ECO:0000313" key="5">
    <source>
        <dbReference type="EMBL" id="KAJ7742033.1"/>
    </source>
</evidence>
<dbReference type="InterPro" id="IPR045851">
    <property type="entry name" value="AMP-bd_C_sf"/>
</dbReference>
<dbReference type="Proteomes" id="UP001215598">
    <property type="component" value="Unassembled WGS sequence"/>
</dbReference>
<dbReference type="FunFam" id="3.30.300.30:FF:000007">
    <property type="entry name" value="4-coumarate--CoA ligase 2"/>
    <property type="match status" value="1"/>
</dbReference>